<dbReference type="EMBL" id="CAUM01000123">
    <property type="protein sequence ID" value="CCV07389.1"/>
    <property type="molecule type" value="Genomic_DNA"/>
</dbReference>
<evidence type="ECO:0000313" key="1">
    <source>
        <dbReference type="EMBL" id="CCV07389.1"/>
    </source>
</evidence>
<accession>M5ERF8</accession>
<proteinExistence type="predicted"/>
<evidence type="ECO:0000313" key="2">
    <source>
        <dbReference type="Proteomes" id="UP000012062"/>
    </source>
</evidence>
<sequence length="59" mass="6519">MACDIDRMMATWDWPGTADVAELVDALDLGSSAERRGGSSPFIRTILRSSSFGWQATRR</sequence>
<name>M5ERF8_9HYPH</name>
<reference evidence="1 2" key="1">
    <citation type="submission" date="2013-02" db="EMBL/GenBank/DDBJ databases">
        <authorList>
            <person name="Genoscope - CEA"/>
        </authorList>
    </citation>
    <scope>NUCLEOTIDE SEQUENCE [LARGE SCALE GENOMIC DNA]</scope>
    <source>
        <strain evidence="1 2">STM 2683</strain>
    </source>
</reference>
<organism evidence="1 2">
    <name type="scientific">Mesorhizobium metallidurans STM 2683</name>
    <dbReference type="NCBI Taxonomy" id="1297569"/>
    <lineage>
        <taxon>Bacteria</taxon>
        <taxon>Pseudomonadati</taxon>
        <taxon>Pseudomonadota</taxon>
        <taxon>Alphaproteobacteria</taxon>
        <taxon>Hyphomicrobiales</taxon>
        <taxon>Phyllobacteriaceae</taxon>
        <taxon>Mesorhizobium</taxon>
    </lineage>
</organism>
<comment type="caution">
    <text evidence="1">The sequence shown here is derived from an EMBL/GenBank/DDBJ whole genome shotgun (WGS) entry which is preliminary data.</text>
</comment>
<gene>
    <name evidence="1" type="ORF">MESS2_550001</name>
</gene>
<dbReference type="AlphaFoldDB" id="M5ERF8"/>
<dbReference type="Proteomes" id="UP000012062">
    <property type="component" value="Unassembled WGS sequence"/>
</dbReference>
<keyword evidence="2" id="KW-1185">Reference proteome</keyword>
<protein>
    <submittedName>
        <fullName evidence="1">Uncharacterized protein</fullName>
    </submittedName>
</protein>